<dbReference type="EMBL" id="CACVKT020007531">
    <property type="protein sequence ID" value="CAC5408333.1"/>
    <property type="molecule type" value="Genomic_DNA"/>
</dbReference>
<evidence type="ECO:0000313" key="1">
    <source>
        <dbReference type="EMBL" id="CAC5408333.1"/>
    </source>
</evidence>
<name>A0A6J8DI91_MYTCO</name>
<gene>
    <name evidence="1" type="ORF">MCOR_41737</name>
</gene>
<dbReference type="OrthoDB" id="6130742at2759"/>
<protein>
    <submittedName>
        <fullName evidence="1">Uncharacterized protein</fullName>
    </submittedName>
</protein>
<reference evidence="1 2" key="1">
    <citation type="submission" date="2020-06" db="EMBL/GenBank/DDBJ databases">
        <authorList>
            <person name="Li R."/>
            <person name="Bekaert M."/>
        </authorList>
    </citation>
    <scope>NUCLEOTIDE SEQUENCE [LARGE SCALE GENOMIC DNA]</scope>
    <source>
        <strain evidence="2">wild</strain>
    </source>
</reference>
<dbReference type="SUPFAM" id="SSF101898">
    <property type="entry name" value="NHL repeat"/>
    <property type="match status" value="1"/>
</dbReference>
<sequence length="268" mass="30265">MSGDKLIENINARLVRKINTNHINLTGCAISETGDIFFLESHKNNLLKYGPNGEFHSKSRINSWQYNVGYDLAVVHSNIVAVSSIGNNPKQLYLINTNSTETRQVFNMGNWCYGLNYHNGTCICCTTDKGITLYDTLSKKLTYMRILPNALNSEYETYVTSNDNFIYYSSHRDHSVVCYDFSGQVRWKYSDLTLLRTPFGVTIDSFSNIYVPGSESNNIVVISKDGKQAKQLIGVSDGFENPRVVFLHKIKSVLLVANYDGVAYLFDV</sequence>
<dbReference type="Proteomes" id="UP000507470">
    <property type="component" value="Unassembled WGS sequence"/>
</dbReference>
<accession>A0A6J8DI91</accession>
<proteinExistence type="predicted"/>
<dbReference type="AlphaFoldDB" id="A0A6J8DI91"/>
<dbReference type="Gene3D" id="2.120.10.30">
    <property type="entry name" value="TolB, C-terminal domain"/>
    <property type="match status" value="1"/>
</dbReference>
<dbReference type="InterPro" id="IPR011042">
    <property type="entry name" value="6-blade_b-propeller_TolB-like"/>
</dbReference>
<organism evidence="1 2">
    <name type="scientific">Mytilus coruscus</name>
    <name type="common">Sea mussel</name>
    <dbReference type="NCBI Taxonomy" id="42192"/>
    <lineage>
        <taxon>Eukaryota</taxon>
        <taxon>Metazoa</taxon>
        <taxon>Spiralia</taxon>
        <taxon>Lophotrochozoa</taxon>
        <taxon>Mollusca</taxon>
        <taxon>Bivalvia</taxon>
        <taxon>Autobranchia</taxon>
        <taxon>Pteriomorphia</taxon>
        <taxon>Mytilida</taxon>
        <taxon>Mytiloidea</taxon>
        <taxon>Mytilidae</taxon>
        <taxon>Mytilinae</taxon>
        <taxon>Mytilus</taxon>
    </lineage>
</organism>
<keyword evidence="2" id="KW-1185">Reference proteome</keyword>
<evidence type="ECO:0000313" key="2">
    <source>
        <dbReference type="Proteomes" id="UP000507470"/>
    </source>
</evidence>